<proteinExistence type="inferred from homology"/>
<gene>
    <name evidence="10" type="primary">mptB</name>
    <name evidence="10" type="ORF">NVV95_14710</name>
</gene>
<dbReference type="GO" id="GO:0016757">
    <property type="term" value="F:glycosyltransferase activity"/>
    <property type="evidence" value="ECO:0007669"/>
    <property type="project" value="UniProtKB-KW"/>
</dbReference>
<evidence type="ECO:0000256" key="9">
    <source>
        <dbReference type="SAM" id="Phobius"/>
    </source>
</evidence>
<feature type="transmembrane region" description="Helical" evidence="9">
    <location>
        <begin position="408"/>
        <end position="439"/>
    </location>
</feature>
<keyword evidence="11" id="KW-1185">Reference proteome</keyword>
<evidence type="ECO:0000256" key="7">
    <source>
        <dbReference type="ARBA" id="ARBA00043987"/>
    </source>
</evidence>
<feature type="region of interest" description="Disordered" evidence="8">
    <location>
        <begin position="85"/>
        <end position="105"/>
    </location>
</feature>
<sequence>MRVLPPSVRFLLGLAGSIAIALGSYGVGWIGPESTLHDWAALEFIRNSRGGVTIAGLLVVVGALMLLVAWITLGLSLLERRGTRGGRDETRLQGDTRTAHDSRSAARRTSLNEVVASAAAWAAPLLFSLPLFSRDMFAYIGQGRLMAAGLNPYTSGMAALPGWYGIGVDPLWADTSTPYGPVFVWLERVVVQSTDALPTEVAVFAFRLLAAAGLAMLAYYAWRIARLRGLNEAGVLWIVAASPLVVMNFVAAGHNDSIMLAFIVGGVYYALRDRPLLGTVFVTIAIGVKPIALIALPIIGLIWAGAAAGWGAIVRRWAAVAGIALGGLALVGWSLGIGMGWLGALATPVSISSWYAPANILGIGVGGLFEGVGLDGEVAQTVVKLALLGAGCTLAAYLVIARRRLEPLTLLLGCFAAIVLSSPVVHPWYGLWLLTLLALKGAERLWSMRTVVYSTVFFMLIGLAEPLDLIPRLETDTRIPVIIVGVALVGTTAVLIGSELLVRRRRVALGFRMPEPA</sequence>
<evidence type="ECO:0000256" key="1">
    <source>
        <dbReference type="ARBA" id="ARBA00004141"/>
    </source>
</evidence>
<feature type="transmembrane region" description="Helical" evidence="9">
    <location>
        <begin position="51"/>
        <end position="78"/>
    </location>
</feature>
<keyword evidence="4 9" id="KW-0812">Transmembrane</keyword>
<name>A0ABT2GKI0_9MICO</name>
<feature type="transmembrane region" description="Helical" evidence="9">
    <location>
        <begin position="276"/>
        <end position="305"/>
    </location>
</feature>
<feature type="transmembrane region" description="Helical" evidence="9">
    <location>
        <begin position="234"/>
        <end position="252"/>
    </location>
</feature>
<feature type="transmembrane region" description="Helical" evidence="9">
    <location>
        <begin position="12"/>
        <end position="31"/>
    </location>
</feature>
<dbReference type="NCBIfam" id="NF038066">
    <property type="entry name" value="MptB"/>
    <property type="match status" value="1"/>
</dbReference>
<keyword evidence="5 9" id="KW-1133">Transmembrane helix</keyword>
<evidence type="ECO:0000256" key="3">
    <source>
        <dbReference type="ARBA" id="ARBA00022679"/>
    </source>
</evidence>
<protein>
    <submittedName>
        <fullName evidence="10">Polyprenol phosphomannose-dependent alpha 1,6 mannosyltransferase MptB</fullName>
    </submittedName>
</protein>
<feature type="transmembrane region" description="Helical" evidence="9">
    <location>
        <begin position="201"/>
        <end position="222"/>
    </location>
</feature>
<dbReference type="Proteomes" id="UP001165580">
    <property type="component" value="Unassembled WGS sequence"/>
</dbReference>
<comment type="caution">
    <text evidence="10">The sequence shown here is derived from an EMBL/GenBank/DDBJ whole genome shotgun (WGS) entry which is preliminary data.</text>
</comment>
<evidence type="ECO:0000313" key="11">
    <source>
        <dbReference type="Proteomes" id="UP001165580"/>
    </source>
</evidence>
<evidence type="ECO:0000256" key="4">
    <source>
        <dbReference type="ARBA" id="ARBA00022692"/>
    </source>
</evidence>
<feature type="transmembrane region" description="Helical" evidence="9">
    <location>
        <begin position="354"/>
        <end position="373"/>
    </location>
</feature>
<dbReference type="Pfam" id="PF26314">
    <property type="entry name" value="MptA_B_family"/>
    <property type="match status" value="1"/>
</dbReference>
<dbReference type="RefSeq" id="WP_259487311.1">
    <property type="nucleotide sequence ID" value="NZ_JANTEZ010000006.1"/>
</dbReference>
<feature type="transmembrane region" description="Helical" evidence="9">
    <location>
        <begin position="451"/>
        <end position="467"/>
    </location>
</feature>
<comment type="similarity">
    <text evidence="7">Belongs to the MptA/B family.</text>
</comment>
<keyword evidence="3" id="KW-0808">Transferase</keyword>
<dbReference type="EMBL" id="JANTEZ010000006">
    <property type="protein sequence ID" value="MCS5715800.1"/>
    <property type="molecule type" value="Genomic_DNA"/>
</dbReference>
<evidence type="ECO:0000256" key="2">
    <source>
        <dbReference type="ARBA" id="ARBA00022676"/>
    </source>
</evidence>
<reference evidence="10" key="1">
    <citation type="submission" date="2022-08" db="EMBL/GenBank/DDBJ databases">
        <authorList>
            <person name="Deng Y."/>
            <person name="Han X.-F."/>
            <person name="Zhang Y.-Q."/>
        </authorList>
    </citation>
    <scope>NUCLEOTIDE SEQUENCE</scope>
    <source>
        <strain evidence="10">CPCC 205716</strain>
    </source>
</reference>
<keyword evidence="6 9" id="KW-0472">Membrane</keyword>
<organism evidence="10 11">
    <name type="scientific">Herbiconiux gentiana</name>
    <dbReference type="NCBI Taxonomy" id="2970912"/>
    <lineage>
        <taxon>Bacteria</taxon>
        <taxon>Bacillati</taxon>
        <taxon>Actinomycetota</taxon>
        <taxon>Actinomycetes</taxon>
        <taxon>Micrococcales</taxon>
        <taxon>Microbacteriaceae</taxon>
        <taxon>Herbiconiux</taxon>
    </lineage>
</organism>
<evidence type="ECO:0000256" key="8">
    <source>
        <dbReference type="SAM" id="MobiDB-lite"/>
    </source>
</evidence>
<feature type="transmembrane region" description="Helical" evidence="9">
    <location>
        <begin position="111"/>
        <end position="132"/>
    </location>
</feature>
<evidence type="ECO:0000256" key="6">
    <source>
        <dbReference type="ARBA" id="ARBA00023136"/>
    </source>
</evidence>
<keyword evidence="2 10" id="KW-0328">Glycosyltransferase</keyword>
<dbReference type="InterPro" id="IPR049829">
    <property type="entry name" value="MptA/B-like"/>
</dbReference>
<comment type="subcellular location">
    <subcellularLocation>
        <location evidence="1">Membrane</location>
        <topology evidence="1">Multi-pass membrane protein</topology>
    </subcellularLocation>
</comment>
<feature type="transmembrane region" description="Helical" evidence="9">
    <location>
        <begin position="385"/>
        <end position="402"/>
    </location>
</feature>
<feature type="compositionally biased region" description="Basic and acidic residues" evidence="8">
    <location>
        <begin position="85"/>
        <end position="104"/>
    </location>
</feature>
<feature type="transmembrane region" description="Helical" evidence="9">
    <location>
        <begin position="317"/>
        <end position="342"/>
    </location>
</feature>
<feature type="transmembrane region" description="Helical" evidence="9">
    <location>
        <begin position="479"/>
        <end position="502"/>
    </location>
</feature>
<evidence type="ECO:0000313" key="10">
    <source>
        <dbReference type="EMBL" id="MCS5715800.1"/>
    </source>
</evidence>
<accession>A0ABT2GKI0</accession>
<evidence type="ECO:0000256" key="5">
    <source>
        <dbReference type="ARBA" id="ARBA00022989"/>
    </source>
</evidence>